<evidence type="ECO:0000313" key="2">
    <source>
        <dbReference type="Proteomes" id="UP001056120"/>
    </source>
</evidence>
<protein>
    <submittedName>
        <fullName evidence="1">Uncharacterized protein</fullName>
    </submittedName>
</protein>
<name>A0ACB9IGU3_9ASTR</name>
<sequence>MPELPEVEAARRAIEENCIGKKIKRSVVADDAKVIDGVSRSDFEAALTGKTIVAAHRKGKNMWIQLDSPPFPSFQFGMAGAVYIKGVAVTKYKRSAVNDTDEWPSKYSKLFIELDDGLELSFTDKRRFAKVRLLKSPATVPPISELGPDALLEPMPEDGLFKALSKKKIAIKALLLDQSFISGVGNWIADEVLYQAKIHPLQSAASIPKEGCAALHKSLKEVIQLSVEVDADCSRFLVDWLFHSRWGKKPGKLNAVEVGADSSQFPSNWIFHSREKKPGKAFVDGKTIEFITAGGRTTAYVPELQKLSGDQAVKAAVKPQKKTTNKKNNDDAESEDEEIAKNAKPKGGKKATQSRAKKPPAKRKSKASDDDDDDDDDNVDDDDHHEKKPATGKKSKGSSGNKKSTGRKKSKGSESDGGDDEVKGKEEDAKKVQTGRQTRKRAK</sequence>
<gene>
    <name evidence="1" type="ORF">L1987_22826</name>
</gene>
<reference evidence="1 2" key="2">
    <citation type="journal article" date="2022" name="Mol. Ecol. Resour.">
        <title>The genomes of chicory, endive, great burdock and yacon provide insights into Asteraceae paleo-polyploidization history and plant inulin production.</title>
        <authorList>
            <person name="Fan W."/>
            <person name="Wang S."/>
            <person name="Wang H."/>
            <person name="Wang A."/>
            <person name="Jiang F."/>
            <person name="Liu H."/>
            <person name="Zhao H."/>
            <person name="Xu D."/>
            <person name="Zhang Y."/>
        </authorList>
    </citation>
    <scope>NUCLEOTIDE SEQUENCE [LARGE SCALE GENOMIC DNA]</scope>
    <source>
        <strain evidence="2">cv. Yunnan</strain>
        <tissue evidence="1">Leaves</tissue>
    </source>
</reference>
<accession>A0ACB9IGU3</accession>
<dbReference type="EMBL" id="CM042025">
    <property type="protein sequence ID" value="KAI3806908.1"/>
    <property type="molecule type" value="Genomic_DNA"/>
</dbReference>
<keyword evidence="2" id="KW-1185">Reference proteome</keyword>
<evidence type="ECO:0000313" key="1">
    <source>
        <dbReference type="EMBL" id="KAI3806908.1"/>
    </source>
</evidence>
<proteinExistence type="predicted"/>
<dbReference type="Proteomes" id="UP001056120">
    <property type="component" value="Linkage Group LG08"/>
</dbReference>
<comment type="caution">
    <text evidence="1">The sequence shown here is derived from an EMBL/GenBank/DDBJ whole genome shotgun (WGS) entry which is preliminary data.</text>
</comment>
<reference evidence="2" key="1">
    <citation type="journal article" date="2022" name="Mol. Ecol. Resour.">
        <title>The genomes of chicory, endive, great burdock and yacon provide insights into Asteraceae palaeo-polyploidization history and plant inulin production.</title>
        <authorList>
            <person name="Fan W."/>
            <person name="Wang S."/>
            <person name="Wang H."/>
            <person name="Wang A."/>
            <person name="Jiang F."/>
            <person name="Liu H."/>
            <person name="Zhao H."/>
            <person name="Xu D."/>
            <person name="Zhang Y."/>
        </authorList>
    </citation>
    <scope>NUCLEOTIDE SEQUENCE [LARGE SCALE GENOMIC DNA]</scope>
    <source>
        <strain evidence="2">cv. Yunnan</strain>
    </source>
</reference>
<organism evidence="1 2">
    <name type="scientific">Smallanthus sonchifolius</name>
    <dbReference type="NCBI Taxonomy" id="185202"/>
    <lineage>
        <taxon>Eukaryota</taxon>
        <taxon>Viridiplantae</taxon>
        <taxon>Streptophyta</taxon>
        <taxon>Embryophyta</taxon>
        <taxon>Tracheophyta</taxon>
        <taxon>Spermatophyta</taxon>
        <taxon>Magnoliopsida</taxon>
        <taxon>eudicotyledons</taxon>
        <taxon>Gunneridae</taxon>
        <taxon>Pentapetalae</taxon>
        <taxon>asterids</taxon>
        <taxon>campanulids</taxon>
        <taxon>Asterales</taxon>
        <taxon>Asteraceae</taxon>
        <taxon>Asteroideae</taxon>
        <taxon>Heliantheae alliance</taxon>
        <taxon>Millerieae</taxon>
        <taxon>Smallanthus</taxon>
    </lineage>
</organism>